<comment type="similarity">
    <text evidence="1">Belongs to the UDP-glucose/GDP-mannose dehydrogenase family.</text>
</comment>
<dbReference type="InterPro" id="IPR014027">
    <property type="entry name" value="UDP-Glc/GDP-Man_DH_C"/>
</dbReference>
<evidence type="ECO:0000256" key="7">
    <source>
        <dbReference type="ARBA" id="ARBA00049130"/>
    </source>
</evidence>
<dbReference type="SUPFAM" id="SSF52413">
    <property type="entry name" value="UDP-glucose/GDP-mannose dehydrogenase C-terminal domain"/>
    <property type="match status" value="1"/>
</dbReference>
<dbReference type="InterPro" id="IPR028359">
    <property type="entry name" value="UDP_ManNAc/GlcNAc_DH"/>
</dbReference>
<accession>A0A0E3PIH5</accession>
<dbReference type="Gene3D" id="3.40.50.720">
    <property type="entry name" value="NAD(P)-binding Rossmann-like Domain"/>
    <property type="match status" value="2"/>
</dbReference>
<dbReference type="InterPro" id="IPR017476">
    <property type="entry name" value="UDP-Glc/GDP-Man"/>
</dbReference>
<dbReference type="SUPFAM" id="SSF51735">
    <property type="entry name" value="NAD(P)-binding Rossmann-fold domains"/>
    <property type="match status" value="1"/>
</dbReference>
<dbReference type="Pfam" id="PF00984">
    <property type="entry name" value="UDPG_MGDP_dh"/>
    <property type="match status" value="1"/>
</dbReference>
<evidence type="ECO:0000256" key="2">
    <source>
        <dbReference type="ARBA" id="ARBA00012935"/>
    </source>
</evidence>
<dbReference type="SMART" id="SM00984">
    <property type="entry name" value="UDPG_MGDP_dh_C"/>
    <property type="match status" value="1"/>
</dbReference>
<dbReference type="PANTHER" id="PTHR43491">
    <property type="entry name" value="UDP-N-ACETYL-D-MANNOSAMINE DEHYDROGENASE"/>
    <property type="match status" value="1"/>
</dbReference>
<dbReference type="GO" id="GO:0051287">
    <property type="term" value="F:NAD binding"/>
    <property type="evidence" value="ECO:0007669"/>
    <property type="project" value="InterPro"/>
</dbReference>
<protein>
    <recommendedName>
        <fullName evidence="3">UDP-N-acetyl-D-mannosamine dehydrogenase</fullName>
        <ecNumber evidence="2">1.1.1.336</ecNumber>
    </recommendedName>
    <alternativeName>
        <fullName evidence="6">UDP-ManNAc 6-dehydrogenase</fullName>
    </alternativeName>
</protein>
<evidence type="ECO:0000256" key="6">
    <source>
        <dbReference type="ARBA" id="ARBA00030172"/>
    </source>
</evidence>
<dbReference type="InterPro" id="IPR001732">
    <property type="entry name" value="UDP-Glc/GDP-Man_DH_N"/>
</dbReference>
<evidence type="ECO:0000313" key="10">
    <source>
        <dbReference type="Proteomes" id="UP000033092"/>
    </source>
</evidence>
<dbReference type="RefSeq" id="WP_148706069.1">
    <property type="nucleotide sequence ID" value="NZ_CP009507.1"/>
</dbReference>
<dbReference type="GO" id="GO:0016628">
    <property type="term" value="F:oxidoreductase activity, acting on the CH-CH group of donors, NAD or NADP as acceptor"/>
    <property type="evidence" value="ECO:0007669"/>
    <property type="project" value="InterPro"/>
</dbReference>
<evidence type="ECO:0000256" key="4">
    <source>
        <dbReference type="ARBA" id="ARBA00023002"/>
    </source>
</evidence>
<dbReference type="GO" id="GO:0000271">
    <property type="term" value="P:polysaccharide biosynthetic process"/>
    <property type="evidence" value="ECO:0007669"/>
    <property type="project" value="InterPro"/>
</dbReference>
<dbReference type="Proteomes" id="UP000033092">
    <property type="component" value="Chromosome"/>
</dbReference>
<proteinExistence type="inferred from homology"/>
<dbReference type="AlphaFoldDB" id="A0A0E3PIH5"/>
<dbReference type="PIRSF" id="PIRSF000124">
    <property type="entry name" value="UDPglc_GDPman_dh"/>
    <property type="match status" value="1"/>
</dbReference>
<dbReference type="EMBL" id="CP009507">
    <property type="protein sequence ID" value="AKB34385.1"/>
    <property type="molecule type" value="Genomic_DNA"/>
</dbReference>
<evidence type="ECO:0000256" key="1">
    <source>
        <dbReference type="ARBA" id="ARBA00006601"/>
    </source>
</evidence>
<keyword evidence="4 9" id="KW-0560">Oxidoreductase</keyword>
<dbReference type="Pfam" id="PF03720">
    <property type="entry name" value="UDPG_MGDP_dh_C"/>
    <property type="match status" value="1"/>
</dbReference>
<dbReference type="Pfam" id="PF03721">
    <property type="entry name" value="UDPG_MGDP_dh_N"/>
    <property type="match status" value="1"/>
</dbReference>
<feature type="domain" description="UDP-glucose/GDP-mannose dehydrogenase C-terminal" evidence="8">
    <location>
        <begin position="419"/>
        <end position="542"/>
    </location>
</feature>
<dbReference type="PIRSF" id="PIRSF500136">
    <property type="entry name" value="UDP_ManNAc_DH"/>
    <property type="match status" value="1"/>
</dbReference>
<comment type="catalytic activity">
    <reaction evidence="7">
        <text>UDP-N-acetyl-alpha-D-mannosamine + 2 NAD(+) + H2O = UDP-N-acetyl-alpha-D-mannosaminouronate + 2 NADH + 3 H(+)</text>
        <dbReference type="Rhea" id="RHEA:25780"/>
        <dbReference type="ChEBI" id="CHEBI:15377"/>
        <dbReference type="ChEBI" id="CHEBI:15378"/>
        <dbReference type="ChEBI" id="CHEBI:57540"/>
        <dbReference type="ChEBI" id="CHEBI:57945"/>
        <dbReference type="ChEBI" id="CHEBI:68623"/>
        <dbReference type="ChEBI" id="CHEBI:70731"/>
        <dbReference type="EC" id="1.1.1.336"/>
    </reaction>
</comment>
<dbReference type="EC" id="1.1.1.336" evidence="2"/>
<dbReference type="InterPro" id="IPR036220">
    <property type="entry name" value="UDP-Glc/GDP-Man_DH_C_sf"/>
</dbReference>
<gene>
    <name evidence="9" type="ORF">MSSIH_3695</name>
</gene>
<organism evidence="9 10">
    <name type="scientific">Methanosarcina siciliae HI350</name>
    <dbReference type="NCBI Taxonomy" id="1434119"/>
    <lineage>
        <taxon>Archaea</taxon>
        <taxon>Methanobacteriati</taxon>
        <taxon>Methanobacteriota</taxon>
        <taxon>Stenosarchaea group</taxon>
        <taxon>Methanomicrobia</taxon>
        <taxon>Methanosarcinales</taxon>
        <taxon>Methanosarcinaceae</taxon>
        <taxon>Methanosarcina</taxon>
    </lineage>
</organism>
<dbReference type="GO" id="GO:0089714">
    <property type="term" value="F:UDP-N-acetyl-D-mannosamine dehydrogenase activity"/>
    <property type="evidence" value="ECO:0007669"/>
    <property type="project" value="UniProtKB-EC"/>
</dbReference>
<dbReference type="HOGENOM" id="CLU_037409_0_0_2"/>
<evidence type="ECO:0000259" key="8">
    <source>
        <dbReference type="SMART" id="SM00984"/>
    </source>
</evidence>
<dbReference type="InterPro" id="IPR014026">
    <property type="entry name" value="UDP-Glc/GDP-Man_DH_dimer"/>
</dbReference>
<evidence type="ECO:0000313" key="9">
    <source>
        <dbReference type="EMBL" id="AKB34385.1"/>
    </source>
</evidence>
<reference evidence="9 10" key="1">
    <citation type="submission" date="2014-07" db="EMBL/GenBank/DDBJ databases">
        <title>Methanogenic archaea and the global carbon cycle.</title>
        <authorList>
            <person name="Henriksen J.R."/>
            <person name="Luke J."/>
            <person name="Reinhart S."/>
            <person name="Benedict M.N."/>
            <person name="Youngblut N.D."/>
            <person name="Metcalf M.E."/>
            <person name="Whitaker R.J."/>
            <person name="Metcalf W.W."/>
        </authorList>
    </citation>
    <scope>NUCLEOTIDE SEQUENCE [LARGE SCALE GENOMIC DNA]</scope>
    <source>
        <strain evidence="9 10">HI350</strain>
    </source>
</reference>
<dbReference type="GeneID" id="41607888"/>
<sequence length="596" mass="67036">MSSQIGNRVARPESLQNKQGSIIHFTPHISDYSISPEGEEFPLPEPEEYNEEFNRIKILVDQAREEGKEIVVVMGVGFVGAVMAAIIADTKDENGNYSKFVIGCQRPSTRSYWKIPLLNRGQSPVKSEDKEVDEIIKRCVLETKTLVATYTNECLKLVDVVVVDIQCDYVKCELGNVKTGEADMAALESSMKTIGEHISPECLVLIETTVAPGTTEFVALPLLKKAFYKRGIDSTPLLAHSYERVMPGKDYVASVRDFWRVCAGCTDEAKVKVEKFLREVINTKDYPLTVMDRPIESETAKIIENSYRATILAFLNEWSLFSERNGVDIIKVINAIKMRPTHSNMIFPGPGIGGYCLPKDGGLGYWAYKHILGFEDGDEVFKITPTSIDINDTRALHVAELTRDALRNMDRYIAGADVLICGASYRQDVGDTRYSGSEIVVRKLTEMGAEMRVHDPYVDHWYEMESQDTYPASGHSWKRFFRNQEDLSVLKMEAEFSTAIKGIEALIFAVPHNQYLTLEPETVVKMAGGPIAVIDCFGILSDEKIRRYFELGCEVKALGRGHIQRIKKEIQRSKLQIQTSKISTVSQIYNRGSFAR</sequence>
<dbReference type="KEGG" id="msz:MSSIH_3695"/>
<dbReference type="InterPro" id="IPR008927">
    <property type="entry name" value="6-PGluconate_DH-like_C_sf"/>
</dbReference>
<dbReference type="InterPro" id="IPR036291">
    <property type="entry name" value="NAD(P)-bd_dom_sf"/>
</dbReference>
<name>A0A0E3PIH5_9EURY</name>
<dbReference type="PATRIC" id="fig|1434119.4.peg.4799"/>
<keyword evidence="5" id="KW-0520">NAD</keyword>
<evidence type="ECO:0000256" key="5">
    <source>
        <dbReference type="ARBA" id="ARBA00023027"/>
    </source>
</evidence>
<dbReference type="SUPFAM" id="SSF48179">
    <property type="entry name" value="6-phosphogluconate dehydrogenase C-terminal domain-like"/>
    <property type="match status" value="1"/>
</dbReference>
<evidence type="ECO:0000256" key="3">
    <source>
        <dbReference type="ARBA" id="ARBA00016796"/>
    </source>
</evidence>
<dbReference type="PANTHER" id="PTHR43491:SF2">
    <property type="entry name" value="UDP-N-ACETYL-D-MANNOSAMINE DEHYDROGENASE"/>
    <property type="match status" value="1"/>
</dbReference>